<dbReference type="Proteomes" id="UP000276133">
    <property type="component" value="Unassembled WGS sequence"/>
</dbReference>
<evidence type="ECO:0000313" key="2">
    <source>
        <dbReference type="Proteomes" id="UP000276133"/>
    </source>
</evidence>
<dbReference type="EMBL" id="REGN01003755">
    <property type="protein sequence ID" value="RNA20944.1"/>
    <property type="molecule type" value="Genomic_DNA"/>
</dbReference>
<reference evidence="1 2" key="1">
    <citation type="journal article" date="2018" name="Sci. Rep.">
        <title>Genomic signatures of local adaptation to the degree of environmental predictability in rotifers.</title>
        <authorList>
            <person name="Franch-Gras L."/>
            <person name="Hahn C."/>
            <person name="Garcia-Roger E.M."/>
            <person name="Carmona M.J."/>
            <person name="Serra M."/>
            <person name="Gomez A."/>
        </authorList>
    </citation>
    <scope>NUCLEOTIDE SEQUENCE [LARGE SCALE GENOMIC DNA]</scope>
    <source>
        <strain evidence="1">HYR1</strain>
    </source>
</reference>
<protein>
    <submittedName>
        <fullName evidence="1">Uncharacterized protein</fullName>
    </submittedName>
</protein>
<sequence length="69" mass="8126">MNFCNSIEIFVIKYDQLVTKLTSLRKLQKPLNTKNAFSINFLLNLSHIKNCFNYCSKSCQNNEYTREIS</sequence>
<name>A0A3M7RC19_BRAPC</name>
<accession>A0A3M7RC19</accession>
<keyword evidence="2" id="KW-1185">Reference proteome</keyword>
<evidence type="ECO:0000313" key="1">
    <source>
        <dbReference type="EMBL" id="RNA20944.1"/>
    </source>
</evidence>
<comment type="caution">
    <text evidence="1">The sequence shown here is derived from an EMBL/GenBank/DDBJ whole genome shotgun (WGS) entry which is preliminary data.</text>
</comment>
<proteinExistence type="predicted"/>
<dbReference type="AlphaFoldDB" id="A0A3M7RC19"/>
<organism evidence="1 2">
    <name type="scientific">Brachionus plicatilis</name>
    <name type="common">Marine rotifer</name>
    <name type="synonym">Brachionus muelleri</name>
    <dbReference type="NCBI Taxonomy" id="10195"/>
    <lineage>
        <taxon>Eukaryota</taxon>
        <taxon>Metazoa</taxon>
        <taxon>Spiralia</taxon>
        <taxon>Gnathifera</taxon>
        <taxon>Rotifera</taxon>
        <taxon>Eurotatoria</taxon>
        <taxon>Monogononta</taxon>
        <taxon>Pseudotrocha</taxon>
        <taxon>Ploima</taxon>
        <taxon>Brachionidae</taxon>
        <taxon>Brachionus</taxon>
    </lineage>
</organism>
<gene>
    <name evidence="1" type="ORF">BpHYR1_002930</name>
</gene>